<dbReference type="AlphaFoldDB" id="A0A422QDA4"/>
<dbReference type="Pfam" id="PF13020">
    <property type="entry name" value="NOV_C"/>
    <property type="match status" value="1"/>
</dbReference>
<comment type="caution">
    <text evidence="2">The sequence shown here is derived from an EMBL/GenBank/DDBJ whole genome shotgun (WGS) entry which is preliminary data.</text>
</comment>
<evidence type="ECO:0000259" key="1">
    <source>
        <dbReference type="Pfam" id="PF13020"/>
    </source>
</evidence>
<sequence length="137" mass="15635">MFLEKAEEPDIVPRKGSFPDAKERKEIEQAAISFVTRTLEARGFTVTDRQKDNCGYDVLATSSQSRLLVEVKGTTSLVPRFYVTRNEYQCSVGQQEWRLFVVTSARTAPRLHEYTGPEMRAAFAFDPLVWECTLPHS</sequence>
<dbReference type="InterPro" id="IPR024975">
    <property type="entry name" value="NOV_C"/>
</dbReference>
<feature type="domain" description="Protein NO VEIN C-terminal" evidence="1">
    <location>
        <begin position="27"/>
        <end position="112"/>
    </location>
</feature>
<reference evidence="2" key="1">
    <citation type="submission" date="2014-10" db="EMBL/GenBank/DDBJ databases">
        <title>Massilia sp. genome.</title>
        <authorList>
            <person name="Xu B."/>
            <person name="Dai L."/>
            <person name="Huang Z."/>
        </authorList>
    </citation>
    <scope>NUCLEOTIDE SEQUENCE [LARGE SCALE GENOMIC DNA]</scope>
    <source>
        <strain evidence="2">CFS-1</strain>
    </source>
</reference>
<evidence type="ECO:0000313" key="2">
    <source>
        <dbReference type="EMBL" id="RNF27992.1"/>
    </source>
</evidence>
<protein>
    <recommendedName>
        <fullName evidence="1">Protein NO VEIN C-terminal domain-containing protein</fullName>
    </recommendedName>
</protein>
<evidence type="ECO:0000313" key="3">
    <source>
        <dbReference type="Proteomes" id="UP000283254"/>
    </source>
</evidence>
<accession>A0A422QDA4</accession>
<organism evidence="2 3">
    <name type="scientific">Massilia aurea</name>
    <dbReference type="NCBI Taxonomy" id="373040"/>
    <lineage>
        <taxon>Bacteria</taxon>
        <taxon>Pseudomonadati</taxon>
        <taxon>Pseudomonadota</taxon>
        <taxon>Betaproteobacteria</taxon>
        <taxon>Burkholderiales</taxon>
        <taxon>Oxalobacteraceae</taxon>
        <taxon>Telluria group</taxon>
        <taxon>Massilia</taxon>
    </lineage>
</organism>
<dbReference type="EMBL" id="JSAB01000425">
    <property type="protein sequence ID" value="RNF27992.1"/>
    <property type="molecule type" value="Genomic_DNA"/>
</dbReference>
<proteinExistence type="predicted"/>
<keyword evidence="3" id="KW-1185">Reference proteome</keyword>
<gene>
    <name evidence="2" type="ORF">NM04_25595</name>
</gene>
<name>A0A422QDA4_9BURK</name>
<dbReference type="Proteomes" id="UP000283254">
    <property type="component" value="Unassembled WGS sequence"/>
</dbReference>